<comment type="caution">
    <text evidence="1">The sequence shown here is derived from an EMBL/GenBank/DDBJ whole genome shotgun (WGS) entry which is preliminary data.</text>
</comment>
<accession>A0A9J5Y9R0</accession>
<dbReference type="OrthoDB" id="416741at2759"/>
<sequence length="80" mass="9325">MRRVAKILLEPIITPEMLEINPVKKLYETCQKHKRKVRVVNMSSHDGSFEVFVDNQMRGKGMCHVKKEITLNRQSCKQGI</sequence>
<evidence type="ECO:0000313" key="2">
    <source>
        <dbReference type="Proteomes" id="UP000824120"/>
    </source>
</evidence>
<organism evidence="1 2">
    <name type="scientific">Solanum commersonii</name>
    <name type="common">Commerson's wild potato</name>
    <name type="synonym">Commerson's nightshade</name>
    <dbReference type="NCBI Taxonomy" id="4109"/>
    <lineage>
        <taxon>Eukaryota</taxon>
        <taxon>Viridiplantae</taxon>
        <taxon>Streptophyta</taxon>
        <taxon>Embryophyta</taxon>
        <taxon>Tracheophyta</taxon>
        <taxon>Spermatophyta</taxon>
        <taxon>Magnoliopsida</taxon>
        <taxon>eudicotyledons</taxon>
        <taxon>Gunneridae</taxon>
        <taxon>Pentapetalae</taxon>
        <taxon>asterids</taxon>
        <taxon>lamiids</taxon>
        <taxon>Solanales</taxon>
        <taxon>Solanaceae</taxon>
        <taxon>Solanoideae</taxon>
        <taxon>Solaneae</taxon>
        <taxon>Solanum</taxon>
    </lineage>
</organism>
<dbReference type="Proteomes" id="UP000824120">
    <property type="component" value="Chromosome 7"/>
</dbReference>
<evidence type="ECO:0000313" key="1">
    <source>
        <dbReference type="EMBL" id="KAG5596655.1"/>
    </source>
</evidence>
<reference evidence="1 2" key="1">
    <citation type="submission" date="2020-09" db="EMBL/GenBank/DDBJ databases">
        <title>De no assembly of potato wild relative species, Solanum commersonii.</title>
        <authorList>
            <person name="Cho K."/>
        </authorList>
    </citation>
    <scope>NUCLEOTIDE SEQUENCE [LARGE SCALE GENOMIC DNA]</scope>
    <source>
        <strain evidence="1">LZ3.2</strain>
        <tissue evidence="1">Leaf</tissue>
    </source>
</reference>
<keyword evidence="2" id="KW-1185">Reference proteome</keyword>
<name>A0A9J5Y9R0_SOLCO</name>
<proteinExistence type="predicted"/>
<dbReference type="AlphaFoldDB" id="A0A9J5Y9R0"/>
<protein>
    <submittedName>
        <fullName evidence="1">Uncharacterized protein</fullName>
    </submittedName>
</protein>
<gene>
    <name evidence="1" type="ORF">H5410_037887</name>
</gene>
<dbReference type="EMBL" id="JACXVP010000007">
    <property type="protein sequence ID" value="KAG5596655.1"/>
    <property type="molecule type" value="Genomic_DNA"/>
</dbReference>